<evidence type="ECO:0000256" key="1">
    <source>
        <dbReference type="SAM" id="MobiDB-lite"/>
    </source>
</evidence>
<dbReference type="AlphaFoldDB" id="A0A1H0XY35"/>
<dbReference type="Proteomes" id="UP000199301">
    <property type="component" value="Unassembled WGS sequence"/>
</dbReference>
<accession>A0A1H0XY35</accession>
<feature type="signal peptide" evidence="2">
    <location>
        <begin position="1"/>
        <end position="21"/>
    </location>
</feature>
<name>A0A1H0XY35_9ACTN</name>
<dbReference type="RefSeq" id="WP_242687331.1">
    <property type="nucleotide sequence ID" value="NZ_FNKO01000001.1"/>
</dbReference>
<evidence type="ECO:0000313" key="4">
    <source>
        <dbReference type="Proteomes" id="UP000199301"/>
    </source>
</evidence>
<dbReference type="STRING" id="995062.SAMN04489718_0095"/>
<keyword evidence="4" id="KW-1185">Reference proteome</keyword>
<protein>
    <recommendedName>
        <fullName evidence="5">Lipoprotein</fullName>
    </recommendedName>
</protein>
<keyword evidence="2" id="KW-0732">Signal</keyword>
<evidence type="ECO:0008006" key="5">
    <source>
        <dbReference type="Google" id="ProtNLM"/>
    </source>
</evidence>
<evidence type="ECO:0000313" key="3">
    <source>
        <dbReference type="EMBL" id="SDQ07790.1"/>
    </source>
</evidence>
<feature type="region of interest" description="Disordered" evidence="1">
    <location>
        <begin position="23"/>
        <end position="78"/>
    </location>
</feature>
<sequence length="163" mass="17363">MRRLKTLLGAGMVLFALTACGEQQPDVGFGGQPPSATEEGRSGQEQSTDGNIKPVPKEERTRVPAEQVDASGLPEGYPKEVWTQREGAVLVATGQEGGCSSVRARVTEQTPERVGLELVEETPKDAGPCTMDLRYPPVTAQLDEELGGRQVVLSQRETTVSGG</sequence>
<organism evidence="3 4">
    <name type="scientific">Actinopolyspora saharensis</name>
    <dbReference type="NCBI Taxonomy" id="995062"/>
    <lineage>
        <taxon>Bacteria</taxon>
        <taxon>Bacillati</taxon>
        <taxon>Actinomycetota</taxon>
        <taxon>Actinomycetes</taxon>
        <taxon>Actinopolysporales</taxon>
        <taxon>Actinopolysporaceae</taxon>
        <taxon>Actinopolyspora</taxon>
    </lineage>
</organism>
<reference evidence="4" key="1">
    <citation type="submission" date="2016-10" db="EMBL/GenBank/DDBJ databases">
        <authorList>
            <person name="Varghese N."/>
            <person name="Submissions S."/>
        </authorList>
    </citation>
    <scope>NUCLEOTIDE SEQUENCE [LARGE SCALE GENOMIC DNA]</scope>
    <source>
        <strain evidence="4">DSM 45459</strain>
    </source>
</reference>
<dbReference type="PROSITE" id="PS51257">
    <property type="entry name" value="PROKAR_LIPOPROTEIN"/>
    <property type="match status" value="1"/>
</dbReference>
<gene>
    <name evidence="3" type="ORF">SAMN04489718_0095</name>
</gene>
<proteinExistence type="predicted"/>
<feature type="chain" id="PRO_5011484595" description="Lipoprotein" evidence="2">
    <location>
        <begin position="22"/>
        <end position="163"/>
    </location>
</feature>
<dbReference type="EMBL" id="FNKO01000001">
    <property type="protein sequence ID" value="SDQ07790.1"/>
    <property type="molecule type" value="Genomic_DNA"/>
</dbReference>
<evidence type="ECO:0000256" key="2">
    <source>
        <dbReference type="SAM" id="SignalP"/>
    </source>
</evidence>